<protein>
    <submittedName>
        <fullName evidence="10">Putative ABC transport system permease protein</fullName>
    </submittedName>
</protein>
<feature type="transmembrane region" description="Helical" evidence="7">
    <location>
        <begin position="332"/>
        <end position="351"/>
    </location>
</feature>
<keyword evidence="4 7" id="KW-0812">Transmembrane</keyword>
<evidence type="ECO:0000313" key="10">
    <source>
        <dbReference type="EMBL" id="ROR25875.1"/>
    </source>
</evidence>
<evidence type="ECO:0000256" key="2">
    <source>
        <dbReference type="ARBA" id="ARBA00005236"/>
    </source>
</evidence>
<feature type="domain" description="MacB-like periplasmic core" evidence="9">
    <location>
        <begin position="35"/>
        <end position="164"/>
    </location>
</feature>
<gene>
    <name evidence="10" type="ORF">EDD66_10985</name>
</gene>
<evidence type="ECO:0000259" key="8">
    <source>
        <dbReference type="Pfam" id="PF02687"/>
    </source>
</evidence>
<evidence type="ECO:0000256" key="5">
    <source>
        <dbReference type="ARBA" id="ARBA00022989"/>
    </source>
</evidence>
<dbReference type="InterPro" id="IPR025857">
    <property type="entry name" value="MacB_PCD"/>
</dbReference>
<feature type="transmembrane region" description="Helical" evidence="7">
    <location>
        <begin position="236"/>
        <end position="265"/>
    </location>
</feature>
<dbReference type="Pfam" id="PF02687">
    <property type="entry name" value="FtsX"/>
    <property type="match status" value="2"/>
</dbReference>
<dbReference type="PANTHER" id="PTHR30489:SF0">
    <property type="entry name" value="LIPOPROTEIN-RELEASING SYSTEM TRANSMEMBRANE PROTEIN LOLE"/>
    <property type="match status" value="1"/>
</dbReference>
<dbReference type="InterPro" id="IPR051447">
    <property type="entry name" value="Lipoprotein-release_system"/>
</dbReference>
<feature type="domain" description="ABC3 transporter permease C-terminal" evidence="8">
    <location>
        <begin position="643"/>
        <end position="760"/>
    </location>
</feature>
<dbReference type="Proteomes" id="UP000273083">
    <property type="component" value="Unassembled WGS sequence"/>
</dbReference>
<dbReference type="Pfam" id="PF12704">
    <property type="entry name" value="MacB_PCD"/>
    <property type="match status" value="1"/>
</dbReference>
<dbReference type="EMBL" id="RJVG01000009">
    <property type="protein sequence ID" value="ROR25875.1"/>
    <property type="molecule type" value="Genomic_DNA"/>
</dbReference>
<comment type="subcellular location">
    <subcellularLocation>
        <location evidence="1">Cell membrane</location>
        <topology evidence="1">Multi-pass membrane protein</topology>
    </subcellularLocation>
</comment>
<comment type="similarity">
    <text evidence="2">Belongs to the ABC-4 integral membrane protein family. LolC/E subfamily.</text>
</comment>
<dbReference type="RefSeq" id="WP_170164367.1">
    <property type="nucleotide sequence ID" value="NZ_RJVG01000009.1"/>
</dbReference>
<evidence type="ECO:0000256" key="4">
    <source>
        <dbReference type="ARBA" id="ARBA00022692"/>
    </source>
</evidence>
<keyword evidence="5 7" id="KW-1133">Transmembrane helix</keyword>
<feature type="transmembrane region" description="Helical" evidence="7">
    <location>
        <begin position="192"/>
        <end position="215"/>
    </location>
</feature>
<evidence type="ECO:0000259" key="9">
    <source>
        <dbReference type="Pfam" id="PF12704"/>
    </source>
</evidence>
<feature type="transmembrane region" description="Helical" evidence="7">
    <location>
        <begin position="725"/>
        <end position="749"/>
    </location>
</feature>
<feature type="transmembrane region" description="Helical" evidence="7">
    <location>
        <begin position="285"/>
        <end position="311"/>
    </location>
</feature>
<evidence type="ECO:0000256" key="7">
    <source>
        <dbReference type="SAM" id="Phobius"/>
    </source>
</evidence>
<name>A0A3N1XGU8_9FIRM</name>
<accession>A0A3N1XGU8</accession>
<keyword evidence="11" id="KW-1185">Reference proteome</keyword>
<dbReference type="AlphaFoldDB" id="A0A3N1XGU8"/>
<dbReference type="InterPro" id="IPR003838">
    <property type="entry name" value="ABC3_permease_C"/>
</dbReference>
<organism evidence="10 11">
    <name type="scientific">Mobilisporobacter senegalensis</name>
    <dbReference type="NCBI Taxonomy" id="1329262"/>
    <lineage>
        <taxon>Bacteria</taxon>
        <taxon>Bacillati</taxon>
        <taxon>Bacillota</taxon>
        <taxon>Clostridia</taxon>
        <taxon>Lachnospirales</taxon>
        <taxon>Lachnospiraceae</taxon>
        <taxon>Mobilisporobacter</taxon>
    </lineage>
</organism>
<sequence>MNETSQNPFYSNDKLDKYSDEFEYSIGAIQCNSFYNSKDGYESTLISGMDLDEFKSIYKLELESEKNLSPFEDNKIIVSNRFSEKHNIKVGDNINLELNGKEREFKVAGVAYPTGPFQDVGSMNYILTPKDSLSKLFGVDGKINVTYIKMKDQEKKASIIEKVNDESDDIVLQEIFTQEELEKQTSGMTTPFMLIVVMLSFISIFIIHSSFKIITIDRLPTLGTFRSVGATRKQTCGMLIFESVFYGFIGGILGCFSGVVILYFITAMTMPAWATGMEVKISINIVYMILSFAMGVLLSIVSSLAAAIKIYRIPIKNIVFGIVTNEKDNGKWKLILGLLLAISAALCLLIQKQDMLLYLGTISMVFIMISIILLVPSIVFLFTKVFGKLYGFIFGNVSNMAIKNVRENRSILNSISLLAIGIAGIVTVNIVSYSVVEELTNFFANSTLFEVLVRDAAADAAYEKQLKDLDGVEDVYGVYYAKNIGIHDSDVKIKAIQGVDKDKFRDFWNVDILEDKNGSIKKLDDERNIIISIYLKDKLNVEKGDIIELSMSEGIRKYKVIDFLYTQNYAGSFALISDNNLVRDTGNKFYSELDIKTKKKPKDIAQTIKRKFSDRKSEVVIMEDYEKEILASNQQMYSMLKAFTGITLVIGILGIMNNLIIGFMERKKSFAVLRSVGMEKRQIIKMLFIEAFTGGLIGGTLGSIGGMILISIVPTIMKAIGNPIVIHNSIEIVAIAGLSGMVITLIATISPSRKAFNLNIIETIKCE</sequence>
<keyword evidence="6 7" id="KW-0472">Membrane</keyword>
<dbReference type="GO" id="GO:0044874">
    <property type="term" value="P:lipoprotein localization to outer membrane"/>
    <property type="evidence" value="ECO:0007669"/>
    <property type="project" value="TreeGrafter"/>
</dbReference>
<comment type="caution">
    <text evidence="10">The sequence shown here is derived from an EMBL/GenBank/DDBJ whole genome shotgun (WGS) entry which is preliminary data.</text>
</comment>
<proteinExistence type="inferred from homology"/>
<feature type="transmembrane region" description="Helical" evidence="7">
    <location>
        <begin position="357"/>
        <end position="382"/>
    </location>
</feature>
<evidence type="ECO:0000256" key="1">
    <source>
        <dbReference type="ARBA" id="ARBA00004651"/>
    </source>
</evidence>
<feature type="transmembrane region" description="Helical" evidence="7">
    <location>
        <begin position="686"/>
        <end position="713"/>
    </location>
</feature>
<dbReference type="PANTHER" id="PTHR30489">
    <property type="entry name" value="LIPOPROTEIN-RELEASING SYSTEM TRANSMEMBRANE PROTEIN LOLE"/>
    <property type="match status" value="1"/>
</dbReference>
<evidence type="ECO:0000256" key="3">
    <source>
        <dbReference type="ARBA" id="ARBA00022475"/>
    </source>
</evidence>
<feature type="transmembrane region" description="Helical" evidence="7">
    <location>
        <begin position="642"/>
        <end position="665"/>
    </location>
</feature>
<dbReference type="GO" id="GO:0098797">
    <property type="term" value="C:plasma membrane protein complex"/>
    <property type="evidence" value="ECO:0007669"/>
    <property type="project" value="TreeGrafter"/>
</dbReference>
<evidence type="ECO:0000313" key="11">
    <source>
        <dbReference type="Proteomes" id="UP000273083"/>
    </source>
</evidence>
<reference evidence="10 11" key="1">
    <citation type="submission" date="2018-11" db="EMBL/GenBank/DDBJ databases">
        <title>Genomic Encyclopedia of Type Strains, Phase IV (KMG-IV): sequencing the most valuable type-strain genomes for metagenomic binning, comparative biology and taxonomic classification.</title>
        <authorList>
            <person name="Goeker M."/>
        </authorList>
    </citation>
    <scope>NUCLEOTIDE SEQUENCE [LARGE SCALE GENOMIC DNA]</scope>
    <source>
        <strain evidence="10 11">DSM 26537</strain>
    </source>
</reference>
<keyword evidence="3" id="KW-1003">Cell membrane</keyword>
<evidence type="ECO:0000256" key="6">
    <source>
        <dbReference type="ARBA" id="ARBA00023136"/>
    </source>
</evidence>
<feature type="domain" description="ABC3 transporter permease C-terminal" evidence="8">
    <location>
        <begin position="194"/>
        <end position="315"/>
    </location>
</feature>
<feature type="transmembrane region" description="Helical" evidence="7">
    <location>
        <begin position="411"/>
        <end position="436"/>
    </location>
</feature>